<reference evidence="2 3" key="1">
    <citation type="submission" date="2014-04" db="EMBL/GenBank/DDBJ databases">
        <authorList>
            <consortium name="DOE Joint Genome Institute"/>
            <person name="Kuo A."/>
            <person name="Kohler A."/>
            <person name="Costa M.D."/>
            <person name="Nagy L.G."/>
            <person name="Floudas D."/>
            <person name="Copeland A."/>
            <person name="Barry K.W."/>
            <person name="Cichocki N."/>
            <person name="Veneault-Fourrey C."/>
            <person name="LaButti K."/>
            <person name="Lindquist E.A."/>
            <person name="Lipzen A."/>
            <person name="Lundell T."/>
            <person name="Morin E."/>
            <person name="Murat C."/>
            <person name="Sun H."/>
            <person name="Tunlid A."/>
            <person name="Henrissat B."/>
            <person name="Grigoriev I.V."/>
            <person name="Hibbett D.S."/>
            <person name="Martin F."/>
            <person name="Nordberg H.P."/>
            <person name="Cantor M.N."/>
            <person name="Hua S.X."/>
        </authorList>
    </citation>
    <scope>NUCLEOTIDE SEQUENCE [LARGE SCALE GENOMIC DNA]</scope>
    <source>
        <strain evidence="2 3">Marx 270</strain>
    </source>
</reference>
<gene>
    <name evidence="2" type="ORF">M404DRAFT_315975</name>
</gene>
<sequence>MKEQGRYPRRSWHRSPSLQGDKRDESCSCLRADAHFCTRLTVQMSFELVRLGLQSSLPTHSGEKSHRYWRKYI</sequence>
<evidence type="ECO:0000313" key="3">
    <source>
        <dbReference type="Proteomes" id="UP000054217"/>
    </source>
</evidence>
<dbReference type="EMBL" id="KN832068">
    <property type="protein sequence ID" value="KIN95429.1"/>
    <property type="molecule type" value="Genomic_DNA"/>
</dbReference>
<dbReference type="Proteomes" id="UP000054217">
    <property type="component" value="Unassembled WGS sequence"/>
</dbReference>
<reference evidence="3" key="2">
    <citation type="submission" date="2015-01" db="EMBL/GenBank/DDBJ databases">
        <title>Evolutionary Origins and Diversification of the Mycorrhizal Mutualists.</title>
        <authorList>
            <consortium name="DOE Joint Genome Institute"/>
            <consortium name="Mycorrhizal Genomics Consortium"/>
            <person name="Kohler A."/>
            <person name="Kuo A."/>
            <person name="Nagy L.G."/>
            <person name="Floudas D."/>
            <person name="Copeland A."/>
            <person name="Barry K.W."/>
            <person name="Cichocki N."/>
            <person name="Veneault-Fourrey C."/>
            <person name="LaButti K."/>
            <person name="Lindquist E.A."/>
            <person name="Lipzen A."/>
            <person name="Lundell T."/>
            <person name="Morin E."/>
            <person name="Murat C."/>
            <person name="Riley R."/>
            <person name="Ohm R."/>
            <person name="Sun H."/>
            <person name="Tunlid A."/>
            <person name="Henrissat B."/>
            <person name="Grigoriev I.V."/>
            <person name="Hibbett D.S."/>
            <person name="Martin F."/>
        </authorList>
    </citation>
    <scope>NUCLEOTIDE SEQUENCE [LARGE SCALE GENOMIC DNA]</scope>
    <source>
        <strain evidence="3">Marx 270</strain>
    </source>
</reference>
<evidence type="ECO:0000256" key="1">
    <source>
        <dbReference type="SAM" id="MobiDB-lite"/>
    </source>
</evidence>
<dbReference type="AlphaFoldDB" id="A0A0C3N321"/>
<organism evidence="2 3">
    <name type="scientific">Pisolithus tinctorius Marx 270</name>
    <dbReference type="NCBI Taxonomy" id="870435"/>
    <lineage>
        <taxon>Eukaryota</taxon>
        <taxon>Fungi</taxon>
        <taxon>Dikarya</taxon>
        <taxon>Basidiomycota</taxon>
        <taxon>Agaricomycotina</taxon>
        <taxon>Agaricomycetes</taxon>
        <taxon>Agaricomycetidae</taxon>
        <taxon>Boletales</taxon>
        <taxon>Sclerodermatineae</taxon>
        <taxon>Pisolithaceae</taxon>
        <taxon>Pisolithus</taxon>
    </lineage>
</organism>
<name>A0A0C3N321_PISTI</name>
<dbReference type="HOGENOM" id="CLU_2705825_0_0_1"/>
<evidence type="ECO:0000313" key="2">
    <source>
        <dbReference type="EMBL" id="KIN95429.1"/>
    </source>
</evidence>
<proteinExistence type="predicted"/>
<feature type="region of interest" description="Disordered" evidence="1">
    <location>
        <begin position="1"/>
        <end position="24"/>
    </location>
</feature>
<protein>
    <submittedName>
        <fullName evidence="2">Uncharacterized protein</fullName>
    </submittedName>
</protein>
<accession>A0A0C3N321</accession>
<dbReference type="InParanoid" id="A0A0C3N321"/>
<keyword evidence="3" id="KW-1185">Reference proteome</keyword>